<organism evidence="8 9">
    <name type="scientific">Citrus unshiu</name>
    <name type="common">Satsuma mandarin</name>
    <name type="synonym">Citrus nobilis var. unshiu</name>
    <dbReference type="NCBI Taxonomy" id="55188"/>
    <lineage>
        <taxon>Eukaryota</taxon>
        <taxon>Viridiplantae</taxon>
        <taxon>Streptophyta</taxon>
        <taxon>Embryophyta</taxon>
        <taxon>Tracheophyta</taxon>
        <taxon>Spermatophyta</taxon>
        <taxon>Magnoliopsida</taxon>
        <taxon>eudicotyledons</taxon>
        <taxon>Gunneridae</taxon>
        <taxon>Pentapetalae</taxon>
        <taxon>rosids</taxon>
        <taxon>malvids</taxon>
        <taxon>Sapindales</taxon>
        <taxon>Rutaceae</taxon>
        <taxon>Aurantioideae</taxon>
        <taxon>Citrus</taxon>
    </lineage>
</organism>
<dbReference type="GO" id="GO:0061809">
    <property type="term" value="F:NAD+ nucleosidase activity, cyclic ADP-ribose generating"/>
    <property type="evidence" value="ECO:0007669"/>
    <property type="project" value="UniProtKB-EC"/>
</dbReference>
<dbReference type="InterPro" id="IPR002182">
    <property type="entry name" value="NB-ARC"/>
</dbReference>
<evidence type="ECO:0000313" key="8">
    <source>
        <dbReference type="EMBL" id="GAY58010.1"/>
    </source>
</evidence>
<keyword evidence="9" id="KW-1185">Reference proteome</keyword>
<keyword evidence="3" id="KW-0677">Repeat</keyword>
<dbReference type="Pfam" id="PF20160">
    <property type="entry name" value="C-JID"/>
    <property type="match status" value="1"/>
</dbReference>
<evidence type="ECO:0000313" key="9">
    <source>
        <dbReference type="Proteomes" id="UP000236630"/>
    </source>
</evidence>
<evidence type="ECO:0000256" key="3">
    <source>
        <dbReference type="ARBA" id="ARBA00022737"/>
    </source>
</evidence>
<protein>
    <recommendedName>
        <fullName evidence="1">ADP-ribosyl cyclase/cyclic ADP-ribose hydrolase</fullName>
        <ecNumber evidence="1">3.2.2.6</ecNumber>
    </recommendedName>
</protein>
<dbReference type="Gene3D" id="3.40.50.300">
    <property type="entry name" value="P-loop containing nucleotide triphosphate hydrolases"/>
    <property type="match status" value="1"/>
</dbReference>
<comment type="catalytic activity">
    <reaction evidence="5">
        <text>NAD(+) + H2O = ADP-D-ribose + nicotinamide + H(+)</text>
        <dbReference type="Rhea" id="RHEA:16301"/>
        <dbReference type="ChEBI" id="CHEBI:15377"/>
        <dbReference type="ChEBI" id="CHEBI:15378"/>
        <dbReference type="ChEBI" id="CHEBI:17154"/>
        <dbReference type="ChEBI" id="CHEBI:57540"/>
        <dbReference type="ChEBI" id="CHEBI:57967"/>
        <dbReference type="EC" id="3.2.2.6"/>
    </reaction>
    <physiologicalReaction direction="left-to-right" evidence="5">
        <dbReference type="Rhea" id="RHEA:16302"/>
    </physiologicalReaction>
</comment>
<reference evidence="8 9" key="1">
    <citation type="journal article" date="2017" name="Front. Genet.">
        <title>Draft sequencing of the heterozygous diploid genome of Satsuma (Citrus unshiu Marc.) using a hybrid assembly approach.</title>
        <authorList>
            <person name="Shimizu T."/>
            <person name="Tanizawa Y."/>
            <person name="Mochizuki T."/>
            <person name="Nagasaki H."/>
            <person name="Yoshioka T."/>
            <person name="Toyoda A."/>
            <person name="Fujiyama A."/>
            <person name="Kaminuma E."/>
            <person name="Nakamura Y."/>
        </authorList>
    </citation>
    <scope>NUCLEOTIDE SEQUENCE [LARGE SCALE GENOMIC DNA]</scope>
    <source>
        <strain evidence="9">cv. Miyagawa wase</strain>
    </source>
</reference>
<accession>A0A2H5Q045</accession>
<feature type="domain" description="C-JID" evidence="7">
    <location>
        <begin position="130"/>
        <end position="269"/>
    </location>
</feature>
<dbReference type="GO" id="GO:0043531">
    <property type="term" value="F:ADP binding"/>
    <property type="evidence" value="ECO:0007669"/>
    <property type="project" value="InterPro"/>
</dbReference>
<evidence type="ECO:0000256" key="1">
    <source>
        <dbReference type="ARBA" id="ARBA00011982"/>
    </source>
</evidence>
<dbReference type="EMBL" id="BDQV01000175">
    <property type="protein sequence ID" value="GAY58010.1"/>
    <property type="molecule type" value="Genomic_DNA"/>
</dbReference>
<dbReference type="PANTHER" id="PTHR11017">
    <property type="entry name" value="LEUCINE-RICH REPEAT-CONTAINING PROTEIN"/>
    <property type="match status" value="1"/>
</dbReference>
<dbReference type="InterPro" id="IPR027417">
    <property type="entry name" value="P-loop_NTPase"/>
</dbReference>
<evidence type="ECO:0000259" key="7">
    <source>
        <dbReference type="Pfam" id="PF20160"/>
    </source>
</evidence>
<feature type="domain" description="NB-ARC" evidence="6">
    <location>
        <begin position="38"/>
        <end position="81"/>
    </location>
</feature>
<dbReference type="Proteomes" id="UP000236630">
    <property type="component" value="Unassembled WGS sequence"/>
</dbReference>
<evidence type="ECO:0000256" key="5">
    <source>
        <dbReference type="ARBA" id="ARBA00047304"/>
    </source>
</evidence>
<dbReference type="Pfam" id="PF00931">
    <property type="entry name" value="NB-ARC"/>
    <property type="match status" value="1"/>
</dbReference>
<evidence type="ECO:0000259" key="6">
    <source>
        <dbReference type="Pfam" id="PF00931"/>
    </source>
</evidence>
<keyword evidence="4" id="KW-0520">NAD</keyword>
<gene>
    <name evidence="8" type="ORF">CUMW_183810</name>
</gene>
<keyword evidence="2" id="KW-0433">Leucine-rich repeat</keyword>
<sequence length="290" mass="33100">MFFVFARNESELIKIVVDEILERLPKVVPSRVGVESRVEEIESLLAAAPILAIWGIGGVGKTTIARVIFNKISRNFEDKLVFLEIPDSNIEQLWDCGFQSEAYAPRIELNGNYKLDRNISYPEFEGFAILPGNEIPKWFSFQSVGSLITLKTPPAGCFSYKKVIGFAFGAILSFRDHYDDVFELFCDIKVKPKDCNPHVIQIYRDLYCYVESDHLILGYYSFGNDDLNSFRDCVIEAVQFYFKKDQDDSERLECCGVKECGIHLLYAPDSTKTQAEVSIINKKRSHNPSR</sequence>
<comment type="caution">
    <text evidence="8">The sequence shown here is derived from an EMBL/GenBank/DDBJ whole genome shotgun (WGS) entry which is preliminary data.</text>
</comment>
<dbReference type="AlphaFoldDB" id="A0A2H5Q045"/>
<proteinExistence type="predicted"/>
<dbReference type="GO" id="GO:0006952">
    <property type="term" value="P:defense response"/>
    <property type="evidence" value="ECO:0007669"/>
    <property type="project" value="InterPro"/>
</dbReference>
<dbReference type="InterPro" id="IPR044974">
    <property type="entry name" value="Disease_R_plants"/>
</dbReference>
<name>A0A2H5Q045_CITUN</name>
<evidence type="ECO:0000256" key="2">
    <source>
        <dbReference type="ARBA" id="ARBA00022614"/>
    </source>
</evidence>
<dbReference type="InterPro" id="IPR045344">
    <property type="entry name" value="C-JID"/>
</dbReference>
<dbReference type="EC" id="3.2.2.6" evidence="1"/>
<evidence type="ECO:0000256" key="4">
    <source>
        <dbReference type="ARBA" id="ARBA00023027"/>
    </source>
</evidence>
<dbReference type="PANTHER" id="PTHR11017:SF570">
    <property type="entry name" value="DISEASE RESISTANCE PROTEIN (TIR-NBS CLASS)-RELATED"/>
    <property type="match status" value="1"/>
</dbReference>
<dbReference type="SUPFAM" id="SSF52540">
    <property type="entry name" value="P-loop containing nucleoside triphosphate hydrolases"/>
    <property type="match status" value="1"/>
</dbReference>